<dbReference type="EMBL" id="JAHXPT010000001">
    <property type="protein sequence ID" value="MBW6408558.1"/>
    <property type="molecule type" value="Genomic_DNA"/>
</dbReference>
<feature type="compositionally biased region" description="Basic and acidic residues" evidence="1">
    <location>
        <begin position="58"/>
        <end position="81"/>
    </location>
</feature>
<evidence type="ECO:0000256" key="1">
    <source>
        <dbReference type="SAM" id="MobiDB-lite"/>
    </source>
</evidence>
<gene>
    <name evidence="3" type="ORF">KYD98_00465</name>
</gene>
<organism evidence="3 4">
    <name type="scientific">Clostridium weizhouense</name>
    <dbReference type="NCBI Taxonomy" id="2859781"/>
    <lineage>
        <taxon>Bacteria</taxon>
        <taxon>Bacillati</taxon>
        <taxon>Bacillota</taxon>
        <taxon>Clostridia</taxon>
        <taxon>Eubacteriales</taxon>
        <taxon>Clostridiaceae</taxon>
        <taxon>Clostridium</taxon>
    </lineage>
</organism>
<dbReference type="RefSeq" id="WP_219777621.1">
    <property type="nucleotide sequence ID" value="NZ_JAHXPT010000001.1"/>
</dbReference>
<protein>
    <submittedName>
        <fullName evidence="3">Flagellar hook-length control protein FliK</fullName>
    </submittedName>
</protein>
<feature type="region of interest" description="Disordered" evidence="1">
    <location>
        <begin position="58"/>
        <end position="82"/>
    </location>
</feature>
<comment type="caution">
    <text evidence="3">The sequence shown here is derived from an EMBL/GenBank/DDBJ whole genome shotgun (WGS) entry which is preliminary data.</text>
</comment>
<evidence type="ECO:0000313" key="4">
    <source>
        <dbReference type="Proteomes" id="UP001519921"/>
    </source>
</evidence>
<evidence type="ECO:0000313" key="3">
    <source>
        <dbReference type="EMBL" id="MBW6408558.1"/>
    </source>
</evidence>
<keyword evidence="3" id="KW-0969">Cilium</keyword>
<feature type="domain" description="Flagellar hook-length control protein-like C-terminal" evidence="2">
    <location>
        <begin position="318"/>
        <end position="398"/>
    </location>
</feature>
<name>A0ABS7AIS0_9CLOT</name>
<sequence length="449" mass="50484">MTISMNINSASVNSDSKLNYTNNNLSLNNDKNYINKNNDNLSNYSRKHEDVSNFKKVLDSKTTTKPEKSSHDAKELADGKIQDSNTNIEDKIKELKEEIKKSSNEDIVNILNNILTLLNKDEAVKVDDEQLNSEILNVVIEGLNKKTTSNNDLVDIITKMLETSKNDSLGDVLTKDTKSLMEALLNQVGETVSDKSEVSNSKNNTVKDLIAELSNVLGKTEEKVSNFSNIFKDFSQSKGDNLTNQSNLQENKKIDENASKSDEDNFLNNLIDNKKEDGVLNKINLLAPRNQEFKTEFVSNVEGTTVNKVTIGDDLIKNIKFMTTNAMKELTVKLNPKELGQLTISLIQENGMMKATIKAQSKETYELISQNLLDIKKSLGEQNIKIADVNIELYQDDTTFFMDKGFNEQLSEEQGKNNQNNNKTSNINLNEVENEEIEDISNNNLDFLA</sequence>
<dbReference type="InterPro" id="IPR038610">
    <property type="entry name" value="FliK-like_C_sf"/>
</dbReference>
<keyword evidence="3" id="KW-0282">Flagellum</keyword>
<reference evidence="3 4" key="1">
    <citation type="submission" date="2021-07" db="EMBL/GenBank/DDBJ databases">
        <title>Clostridium weizhouense sp. nov., an anaerobic bacterium isolated from activated sludge of Petroleum wastewater.</title>
        <authorList>
            <person name="Li Q."/>
        </authorList>
    </citation>
    <scope>NUCLEOTIDE SEQUENCE [LARGE SCALE GENOMIC DNA]</scope>
    <source>
        <strain evidence="3 4">YB-6</strain>
    </source>
</reference>
<evidence type="ECO:0000259" key="2">
    <source>
        <dbReference type="Pfam" id="PF02120"/>
    </source>
</evidence>
<dbReference type="Proteomes" id="UP001519921">
    <property type="component" value="Unassembled WGS sequence"/>
</dbReference>
<accession>A0ABS7AIS0</accession>
<dbReference type="CDD" id="cd17470">
    <property type="entry name" value="T3SS_Flik_C"/>
    <property type="match status" value="1"/>
</dbReference>
<dbReference type="Gene3D" id="3.30.750.140">
    <property type="match status" value="1"/>
</dbReference>
<keyword evidence="4" id="KW-1185">Reference proteome</keyword>
<dbReference type="Pfam" id="PF02120">
    <property type="entry name" value="Flg_hook"/>
    <property type="match status" value="1"/>
</dbReference>
<keyword evidence="3" id="KW-0966">Cell projection</keyword>
<proteinExistence type="predicted"/>
<dbReference type="InterPro" id="IPR021136">
    <property type="entry name" value="Flagellar_hook_control-like_C"/>
</dbReference>